<dbReference type="OrthoDB" id="29647at2759"/>
<evidence type="ECO:0000256" key="1">
    <source>
        <dbReference type="ARBA" id="ARBA00022490"/>
    </source>
</evidence>
<dbReference type="GO" id="GO:0003723">
    <property type="term" value="F:RNA binding"/>
    <property type="evidence" value="ECO:0007669"/>
    <property type="project" value="InterPro"/>
</dbReference>
<dbReference type="Pfam" id="PF05470">
    <property type="entry name" value="eIF-3c_N"/>
    <property type="match status" value="1"/>
</dbReference>
<dbReference type="PANTHER" id="PTHR13937">
    <property type="entry name" value="EUKARYOTIC TRANSLATION INITATION FACTOR 3, SUBUNIT 8 EIF3S8 -RELATED"/>
    <property type="match status" value="1"/>
</dbReference>
<evidence type="ECO:0000256" key="3">
    <source>
        <dbReference type="ARBA" id="ARBA00022917"/>
    </source>
</evidence>
<feature type="domain" description="Eukaryotic translation initiation factor 3 subunit C N-terminal" evidence="4">
    <location>
        <begin position="1"/>
        <end position="38"/>
    </location>
</feature>
<evidence type="ECO:0000256" key="2">
    <source>
        <dbReference type="ARBA" id="ARBA00022540"/>
    </source>
</evidence>
<reference evidence="5 6" key="1">
    <citation type="submission" date="2020-10" db="EMBL/GenBank/DDBJ databases">
        <title>The Coptis chinensis genome and diversification of protoberbering-type alkaloids.</title>
        <authorList>
            <person name="Wang B."/>
            <person name="Shu S."/>
            <person name="Song C."/>
            <person name="Liu Y."/>
        </authorList>
    </citation>
    <scope>NUCLEOTIDE SEQUENCE [LARGE SCALE GENOMIC DNA]</scope>
    <source>
        <strain evidence="5">HL-2020</strain>
        <tissue evidence="5">Leaf</tissue>
    </source>
</reference>
<organism evidence="5 6">
    <name type="scientific">Coptis chinensis</name>
    <dbReference type="NCBI Taxonomy" id="261450"/>
    <lineage>
        <taxon>Eukaryota</taxon>
        <taxon>Viridiplantae</taxon>
        <taxon>Streptophyta</taxon>
        <taxon>Embryophyta</taxon>
        <taxon>Tracheophyta</taxon>
        <taxon>Spermatophyta</taxon>
        <taxon>Magnoliopsida</taxon>
        <taxon>Ranunculales</taxon>
        <taxon>Ranunculaceae</taxon>
        <taxon>Coptidoideae</taxon>
        <taxon>Coptis</taxon>
    </lineage>
</organism>
<proteinExistence type="predicted"/>
<dbReference type="AlphaFoldDB" id="A0A835HX12"/>
<dbReference type="EMBL" id="JADFTS010000005">
    <property type="protein sequence ID" value="KAF9607291.1"/>
    <property type="molecule type" value="Genomic_DNA"/>
</dbReference>
<gene>
    <name evidence="5" type="ORF">IFM89_033719</name>
</gene>
<dbReference type="PANTHER" id="PTHR13937:SF0">
    <property type="entry name" value="EUKARYOTIC TRANSLATION INITIATION FACTOR 3 SUBUNIT C-RELATED"/>
    <property type="match status" value="1"/>
</dbReference>
<keyword evidence="3" id="KW-0648">Protein biosynthesis</keyword>
<dbReference type="GO" id="GO:0005852">
    <property type="term" value="C:eukaryotic translation initiation factor 3 complex"/>
    <property type="evidence" value="ECO:0007669"/>
    <property type="project" value="InterPro"/>
</dbReference>
<accession>A0A835HX12</accession>
<dbReference type="InterPro" id="IPR027516">
    <property type="entry name" value="EIF3C"/>
</dbReference>
<keyword evidence="1" id="KW-0963">Cytoplasm</keyword>
<evidence type="ECO:0000313" key="5">
    <source>
        <dbReference type="EMBL" id="KAF9607291.1"/>
    </source>
</evidence>
<name>A0A835HX12_9MAGN</name>
<dbReference type="Proteomes" id="UP000631114">
    <property type="component" value="Unassembled WGS sequence"/>
</dbReference>
<dbReference type="InterPro" id="IPR008905">
    <property type="entry name" value="EIF3C_N_dom"/>
</dbReference>
<keyword evidence="2" id="KW-0396">Initiation factor</keyword>
<evidence type="ECO:0000259" key="4">
    <source>
        <dbReference type="Pfam" id="PF05470"/>
    </source>
</evidence>
<comment type="caution">
    <text evidence="5">The sequence shown here is derived from an EMBL/GenBank/DDBJ whole genome shotgun (WGS) entry which is preliminary data.</text>
</comment>
<protein>
    <recommendedName>
        <fullName evidence="4">Eukaryotic translation initiation factor 3 subunit C N-terminal domain-containing protein</fullName>
    </recommendedName>
</protein>
<dbReference type="GO" id="GO:0003743">
    <property type="term" value="F:translation initiation factor activity"/>
    <property type="evidence" value="ECO:0007669"/>
    <property type="project" value="UniProtKB-KW"/>
</dbReference>
<evidence type="ECO:0000313" key="6">
    <source>
        <dbReference type="Proteomes" id="UP000631114"/>
    </source>
</evidence>
<dbReference type="GO" id="GO:0031369">
    <property type="term" value="F:translation initiation factor binding"/>
    <property type="evidence" value="ECO:0007669"/>
    <property type="project" value="InterPro"/>
</dbReference>
<keyword evidence="6" id="KW-1185">Reference proteome</keyword>
<sequence length="151" mass="17552">MERRRQMPYHLYRNLEFLDAVNLVCAMLLEVPDMAMKTGDAKGKVLCKTFCKLLKQFETWKSLKPGRGELDGTPPCHWEGSGNYGRKEADALPHAHSWMLSIWALSKGDFQKSFNVIKSFSFWRFVENQDYVLEMLKTKIKDEALRIGLFT</sequence>